<sequence>MHDSVLKLIAAAAKRRPIGRCPVKHSPHRPHVCHGADPLPPSLLRHDIRRCYTNVPAVTVAGNEPYARLGPKSQIFTGPLVMFSARSQSSSLGGKSCDERVCSALIKKTETLCELLVAPLTDYCRGVGIVSRLRHNTP</sequence>
<reference evidence="1 2" key="2">
    <citation type="journal article" date="2012" name="Proc. Natl. Acad. Sci. U.S.A.">
        <title>Antigenic diversity is generated by distinct evolutionary mechanisms in African trypanosome species.</title>
        <authorList>
            <person name="Jackson A.P."/>
            <person name="Berry A."/>
            <person name="Aslett M."/>
            <person name="Allison H.C."/>
            <person name="Burton P."/>
            <person name="Vavrova-Anderson J."/>
            <person name="Brown R."/>
            <person name="Browne H."/>
            <person name="Corton N."/>
            <person name="Hauser H."/>
            <person name="Gamble J."/>
            <person name="Gilderthorp R."/>
            <person name="Marcello L."/>
            <person name="McQuillan J."/>
            <person name="Otto T.D."/>
            <person name="Quail M.A."/>
            <person name="Sanders M.J."/>
            <person name="van Tonder A."/>
            <person name="Ginger M.L."/>
            <person name="Field M.C."/>
            <person name="Barry J.D."/>
            <person name="Hertz-Fowler C."/>
            <person name="Berriman M."/>
        </authorList>
    </citation>
    <scope>NUCLEOTIDE SEQUENCE [LARGE SCALE GENOMIC DNA]</scope>
    <source>
        <strain evidence="1 2">IL3000</strain>
    </source>
</reference>
<gene>
    <name evidence="1" type="ORF">TCIL3000_0_03860</name>
</gene>
<evidence type="ECO:0000313" key="1">
    <source>
        <dbReference type="EMBL" id="CCD12924.1"/>
    </source>
</evidence>
<evidence type="ECO:0000313" key="2">
    <source>
        <dbReference type="Proteomes" id="UP000000702"/>
    </source>
</evidence>
<proteinExistence type="predicted"/>
<keyword evidence="2" id="KW-1185">Reference proteome</keyword>
<dbReference type="EMBL" id="CAEQ01000942">
    <property type="protein sequence ID" value="CCD12924.1"/>
    <property type="molecule type" value="Genomic_DNA"/>
</dbReference>
<reference evidence="2" key="1">
    <citation type="submission" date="2011-07" db="EMBL/GenBank/DDBJ databases">
        <title>Divergent evolution of antigenic variation in African trypanosomes.</title>
        <authorList>
            <person name="Jackson A.P."/>
            <person name="Berry A."/>
            <person name="Allison H.C."/>
            <person name="Burton P."/>
            <person name="Anderson J."/>
            <person name="Aslett M."/>
            <person name="Brown R."/>
            <person name="Corton N."/>
            <person name="Harris D."/>
            <person name="Hauser H."/>
            <person name="Gamble J."/>
            <person name="Gilderthorp R."/>
            <person name="McQuillan J."/>
            <person name="Quail M.A."/>
            <person name="Sanders M."/>
            <person name="Van Tonder A."/>
            <person name="Ginger M.L."/>
            <person name="Donelson J.E."/>
            <person name="Field M.C."/>
            <person name="Barry J.D."/>
            <person name="Berriman M."/>
            <person name="Hertz-Fowler C."/>
        </authorList>
    </citation>
    <scope>NUCLEOTIDE SEQUENCE [LARGE SCALE GENOMIC DNA]</scope>
    <source>
        <strain evidence="2">IL3000</strain>
    </source>
</reference>
<accession>F9W6W7</accession>
<name>F9W6W7_TRYCI</name>
<comment type="caution">
    <text evidence="1">The sequence shown here is derived from an EMBL/GenBank/DDBJ whole genome shotgun (WGS) entry which is preliminary data.</text>
</comment>
<protein>
    <submittedName>
        <fullName evidence="1">Uncharacterized protein</fullName>
    </submittedName>
</protein>
<organism evidence="1 2">
    <name type="scientific">Trypanosoma congolense (strain IL3000)</name>
    <dbReference type="NCBI Taxonomy" id="1068625"/>
    <lineage>
        <taxon>Eukaryota</taxon>
        <taxon>Discoba</taxon>
        <taxon>Euglenozoa</taxon>
        <taxon>Kinetoplastea</taxon>
        <taxon>Metakinetoplastina</taxon>
        <taxon>Trypanosomatida</taxon>
        <taxon>Trypanosomatidae</taxon>
        <taxon>Trypanosoma</taxon>
        <taxon>Nannomonas</taxon>
    </lineage>
</organism>
<dbReference type="AlphaFoldDB" id="F9W6W7"/>
<dbReference type="Proteomes" id="UP000000702">
    <property type="component" value="Unassembled WGS sequence"/>
</dbReference>